<dbReference type="NCBIfam" id="TIGR01552">
    <property type="entry name" value="phd_fam"/>
    <property type="match status" value="1"/>
</dbReference>
<evidence type="ECO:0000313" key="4">
    <source>
        <dbReference type="Proteomes" id="UP000595894"/>
    </source>
</evidence>
<sequence length="84" mass="9290">MQVVNYTDARANLKDVMDRVVDDHEEVIVTRKNGKPVVMMSLDEWNSIRETMYLISTPANAGALRASIAQLDAGGGTERTLIEP</sequence>
<dbReference type="InterPro" id="IPR036165">
    <property type="entry name" value="YefM-like_sf"/>
</dbReference>
<gene>
    <name evidence="3" type="ORF">H5J25_03580</name>
</gene>
<dbReference type="AlphaFoldDB" id="A0A974NVU0"/>
<dbReference type="PANTHER" id="PTHR33713:SF6">
    <property type="entry name" value="ANTITOXIN YEFM"/>
    <property type="match status" value="1"/>
</dbReference>
<dbReference type="Gene3D" id="6.10.250.330">
    <property type="match status" value="1"/>
</dbReference>
<dbReference type="Proteomes" id="UP000595894">
    <property type="component" value="Chromosome"/>
</dbReference>
<name>A0A974NVU0_9SPHN</name>
<dbReference type="Gene3D" id="3.40.1620.10">
    <property type="entry name" value="YefM-like domain"/>
    <property type="match status" value="1"/>
</dbReference>
<dbReference type="SUPFAM" id="SSF143120">
    <property type="entry name" value="YefM-like"/>
    <property type="match status" value="1"/>
</dbReference>
<dbReference type="PANTHER" id="PTHR33713">
    <property type="entry name" value="ANTITOXIN YAFN-RELATED"/>
    <property type="match status" value="1"/>
</dbReference>
<protein>
    <recommendedName>
        <fullName evidence="2">Antitoxin</fullName>
    </recommendedName>
</protein>
<comment type="function">
    <text evidence="2">Antitoxin component of a type II toxin-antitoxin (TA) system.</text>
</comment>
<reference evidence="4" key="1">
    <citation type="submission" date="2020-09" db="EMBL/GenBank/DDBJ databases">
        <title>Sphingomonas sp., a new species isolated from pork steak.</title>
        <authorList>
            <person name="Heidler von Heilborn D."/>
        </authorList>
    </citation>
    <scope>NUCLEOTIDE SEQUENCE [LARGE SCALE GENOMIC DNA]</scope>
</reference>
<proteinExistence type="inferred from homology"/>
<dbReference type="RefSeq" id="WP_202094785.1">
    <property type="nucleotide sequence ID" value="NZ_CP061035.1"/>
</dbReference>
<comment type="similarity">
    <text evidence="1 2">Belongs to the phD/YefM antitoxin family.</text>
</comment>
<dbReference type="Pfam" id="PF02604">
    <property type="entry name" value="PhdYeFM_antitox"/>
    <property type="match status" value="1"/>
</dbReference>
<accession>A0A974NVU0</accession>
<evidence type="ECO:0000256" key="1">
    <source>
        <dbReference type="ARBA" id="ARBA00009981"/>
    </source>
</evidence>
<dbReference type="EMBL" id="CP061035">
    <property type="protein sequence ID" value="QQV77850.1"/>
    <property type="molecule type" value="Genomic_DNA"/>
</dbReference>
<organism evidence="3 4">
    <name type="scientific">Sphingomonas aliaeris</name>
    <dbReference type="NCBI Taxonomy" id="2759526"/>
    <lineage>
        <taxon>Bacteria</taxon>
        <taxon>Pseudomonadati</taxon>
        <taxon>Pseudomonadota</taxon>
        <taxon>Alphaproteobacteria</taxon>
        <taxon>Sphingomonadales</taxon>
        <taxon>Sphingomonadaceae</taxon>
        <taxon>Sphingomonas</taxon>
    </lineage>
</organism>
<keyword evidence="4" id="KW-1185">Reference proteome</keyword>
<dbReference type="InterPro" id="IPR051405">
    <property type="entry name" value="phD/YefM_antitoxin"/>
</dbReference>
<dbReference type="InterPro" id="IPR006442">
    <property type="entry name" value="Antitoxin_Phd/YefM"/>
</dbReference>
<dbReference type="KEGG" id="sari:H5J25_03580"/>
<evidence type="ECO:0000313" key="3">
    <source>
        <dbReference type="EMBL" id="QQV77850.1"/>
    </source>
</evidence>
<evidence type="ECO:0000256" key="2">
    <source>
        <dbReference type="RuleBase" id="RU362080"/>
    </source>
</evidence>